<dbReference type="GO" id="GO:0004519">
    <property type="term" value="F:endonuclease activity"/>
    <property type="evidence" value="ECO:0007669"/>
    <property type="project" value="InterPro"/>
</dbReference>
<dbReference type="Pfam" id="PF05944">
    <property type="entry name" value="Phage_term_smal"/>
    <property type="match status" value="1"/>
</dbReference>
<evidence type="ECO:0000313" key="4">
    <source>
        <dbReference type="Proteomes" id="UP000199594"/>
    </source>
</evidence>
<proteinExistence type="predicted"/>
<reference evidence="3 4" key="1">
    <citation type="submission" date="2016-10" db="EMBL/GenBank/DDBJ databases">
        <authorList>
            <person name="de Groot N.N."/>
        </authorList>
    </citation>
    <scope>NUCLEOTIDE SEQUENCE [LARGE SCALE GENOMIC DNA]</scope>
    <source>
        <strain evidence="3 4">CGMCC 1.6493</strain>
    </source>
</reference>
<feature type="coiled-coil region" evidence="1">
    <location>
        <begin position="219"/>
        <end position="246"/>
    </location>
</feature>
<evidence type="ECO:0000256" key="1">
    <source>
        <dbReference type="SAM" id="Coils"/>
    </source>
</evidence>
<feature type="compositionally biased region" description="Low complexity" evidence="2">
    <location>
        <begin position="28"/>
        <end position="44"/>
    </location>
</feature>
<accession>A0A1I7C9Z8</accession>
<feature type="compositionally biased region" description="Basic and acidic residues" evidence="2">
    <location>
        <begin position="1"/>
        <end position="16"/>
    </location>
</feature>
<evidence type="ECO:0000313" key="3">
    <source>
        <dbReference type="EMBL" id="SFT96242.1"/>
    </source>
</evidence>
<name>A0A1I7C9Z8_9GAMM</name>
<dbReference type="EMBL" id="FPAQ01000039">
    <property type="protein sequence ID" value="SFT96242.1"/>
    <property type="molecule type" value="Genomic_DNA"/>
</dbReference>
<dbReference type="Gene3D" id="1.25.40.10">
    <property type="entry name" value="Tetratricopeptide repeat domain"/>
    <property type="match status" value="1"/>
</dbReference>
<organism evidence="3 4">
    <name type="scientific">Halomonas saccharevitans</name>
    <dbReference type="NCBI Taxonomy" id="416872"/>
    <lineage>
        <taxon>Bacteria</taxon>
        <taxon>Pseudomonadati</taxon>
        <taxon>Pseudomonadota</taxon>
        <taxon>Gammaproteobacteria</taxon>
        <taxon>Oceanospirillales</taxon>
        <taxon>Halomonadaceae</taxon>
        <taxon>Halomonas</taxon>
    </lineage>
</organism>
<evidence type="ECO:0000256" key="2">
    <source>
        <dbReference type="SAM" id="MobiDB-lite"/>
    </source>
</evidence>
<dbReference type="GO" id="GO:0003677">
    <property type="term" value="F:DNA binding"/>
    <property type="evidence" value="ECO:0007669"/>
    <property type="project" value="InterPro"/>
</dbReference>
<dbReference type="OrthoDB" id="8562788at2"/>
<dbReference type="AlphaFoldDB" id="A0A1I7C9Z8"/>
<gene>
    <name evidence="3" type="ORF">SAMN04487956_13915</name>
</gene>
<keyword evidence="1" id="KW-0175">Coiled coil</keyword>
<protein>
    <submittedName>
        <fullName evidence="3">Phage small terminase subunit</fullName>
    </submittedName>
</protein>
<dbReference type="RefSeq" id="WP_089851509.1">
    <property type="nucleotide sequence ID" value="NZ_FPAQ01000039.1"/>
</dbReference>
<sequence length="253" mass="27783">MTDQTRHEQKAPERKAPKLSPARRHFQRATAAQAAGAADPRAAQTGEQYELHAAALWEARRTLKGIKSLEAKVEKKRELLPEFEAYVAGVLEGGNGAADDVLMTVMLWRLDVGDLAGGIEVAEYALRYGLDTPDRFERDTASIVAEQTAEEALARLEATEGDALPLVAAELVMHLSRAEALTADADMHDQIRAKLHKALGYAYRDKGGHLDDALEHLRRALQLNDRAGVKKDIERLERELKHQNATGQGNAPA</sequence>
<dbReference type="InterPro" id="IPR011990">
    <property type="entry name" value="TPR-like_helical_dom_sf"/>
</dbReference>
<dbReference type="Proteomes" id="UP000199594">
    <property type="component" value="Unassembled WGS sequence"/>
</dbReference>
<feature type="region of interest" description="Disordered" evidence="2">
    <location>
        <begin position="1"/>
        <end position="45"/>
    </location>
</feature>
<dbReference type="InterPro" id="IPR010270">
    <property type="entry name" value="Phage_P2_GpM"/>
</dbReference>